<sequence>MITSRADGGLSDGPGHPVSTHEACNQFSNFTPQYCMPRQAVMCGRLSG</sequence>
<dbReference type="Proteomes" id="UP000005536">
    <property type="component" value="Unassembled WGS sequence"/>
</dbReference>
<organism evidence="1 2">
    <name type="scientific">Neisseria elongata subsp. glycolytica ATCC 29315</name>
    <dbReference type="NCBI Taxonomy" id="546263"/>
    <lineage>
        <taxon>Bacteria</taxon>
        <taxon>Pseudomonadati</taxon>
        <taxon>Pseudomonadota</taxon>
        <taxon>Betaproteobacteria</taxon>
        <taxon>Neisseriales</taxon>
        <taxon>Neisseriaceae</taxon>
        <taxon>Neisseria</taxon>
    </lineage>
</organism>
<gene>
    <name evidence="1" type="ORF">NEIELOOT_00043</name>
</gene>
<reference evidence="1 2" key="1">
    <citation type="submission" date="2010-02" db="EMBL/GenBank/DDBJ databases">
        <authorList>
            <person name="Weinstock G."/>
            <person name="Sodergren E."/>
            <person name="Clifton S."/>
            <person name="Fulton L."/>
            <person name="Fulton B."/>
            <person name="Courtney L."/>
            <person name="Fronick C."/>
            <person name="Harrison M."/>
            <person name="Strong C."/>
            <person name="Farmer C."/>
            <person name="Delahaunty K."/>
            <person name="Markovic C."/>
            <person name="Hall O."/>
            <person name="Minx P."/>
            <person name="Tomlinson C."/>
            <person name="Mitreva M."/>
            <person name="Nelson J."/>
            <person name="Hou S."/>
            <person name="Wollam A."/>
            <person name="Pepin K.H."/>
            <person name="Johnson M."/>
            <person name="Bhonagiri V."/>
            <person name="Zhang X."/>
            <person name="Suruliraj S."/>
            <person name="Warren W."/>
            <person name="Chinwalla A."/>
            <person name="Mardis E.R."/>
            <person name="Wilson R.K."/>
        </authorList>
    </citation>
    <scope>NUCLEOTIDE SEQUENCE [LARGE SCALE GENOMIC DNA]</scope>
    <source>
        <strain evidence="1 2">ATCC 29315</strain>
    </source>
</reference>
<evidence type="ECO:0000313" key="2">
    <source>
        <dbReference type="Proteomes" id="UP000005536"/>
    </source>
</evidence>
<protein>
    <submittedName>
        <fullName evidence="1">Uncharacterized protein</fullName>
    </submittedName>
</protein>
<evidence type="ECO:0000313" key="1">
    <source>
        <dbReference type="EMBL" id="EFE51086.1"/>
    </source>
</evidence>
<dbReference type="AlphaFoldDB" id="D4DLY2"/>
<proteinExistence type="predicted"/>
<name>D4DLY2_NEIEG</name>
<accession>D4DLY2</accession>
<comment type="caution">
    <text evidence="1">The sequence shown here is derived from an EMBL/GenBank/DDBJ whole genome shotgun (WGS) entry which is preliminary data.</text>
</comment>
<dbReference type="EMBL" id="ADBF01000002">
    <property type="protein sequence ID" value="EFE51086.1"/>
    <property type="molecule type" value="Genomic_DNA"/>
</dbReference>